<dbReference type="RefSeq" id="WP_039742140.1">
    <property type="nucleotide sequence ID" value="NZ_CP009788.1"/>
</dbReference>
<dbReference type="HOGENOM" id="CLU_2232701_0_0_7"/>
<sequence length="105" mass="12493">MKNIWQEREKALENQYIFRQDREKIEQMRAETKEKLIRELCKDRCPKCGDEIEAMTFRGVPLDKCPGCGGVWLGPNDLRILASKDHRSWFDKWFKGENEAPETFE</sequence>
<reference evidence="2 3" key="1">
    <citation type="journal article" date="2015" name="Genome Announc.">
        <title>Complete Genome of Geobacter pickeringii G13T, a Metal-Reducing Isolate from Sedimentary Kaolin Deposits.</title>
        <authorList>
            <person name="Badalamenti J.P."/>
            <person name="Bond D.R."/>
        </authorList>
    </citation>
    <scope>NUCLEOTIDE SEQUENCE [LARGE SCALE GENOMIC DNA]</scope>
    <source>
        <strain evidence="2 3">G13</strain>
    </source>
</reference>
<evidence type="ECO:0000259" key="1">
    <source>
        <dbReference type="Pfam" id="PF13453"/>
    </source>
</evidence>
<dbReference type="STRING" id="345632.GPICK_08365"/>
<protein>
    <recommendedName>
        <fullName evidence="1">Transcription factor zinc-finger domain-containing protein</fullName>
    </recommendedName>
</protein>
<organism evidence="2 3">
    <name type="scientific">Geobacter pickeringii</name>
    <dbReference type="NCBI Taxonomy" id="345632"/>
    <lineage>
        <taxon>Bacteria</taxon>
        <taxon>Pseudomonadati</taxon>
        <taxon>Thermodesulfobacteriota</taxon>
        <taxon>Desulfuromonadia</taxon>
        <taxon>Geobacterales</taxon>
        <taxon>Geobacteraceae</taxon>
        <taxon>Geobacter</taxon>
    </lineage>
</organism>
<feature type="domain" description="Transcription factor zinc-finger" evidence="1">
    <location>
        <begin position="44"/>
        <end position="83"/>
    </location>
</feature>
<keyword evidence="3" id="KW-1185">Reference proteome</keyword>
<dbReference type="Pfam" id="PF13453">
    <property type="entry name" value="Zn_ribbon_TFIIB"/>
    <property type="match status" value="1"/>
</dbReference>
<dbReference type="Proteomes" id="UP000057609">
    <property type="component" value="Chromosome"/>
</dbReference>
<dbReference type="KEGG" id="gpi:GPICK_08365"/>
<accession>A0A0B5BFS6</accession>
<dbReference type="OrthoDB" id="9814037at2"/>
<dbReference type="InterPro" id="IPR027392">
    <property type="entry name" value="TF_Znf"/>
</dbReference>
<proteinExistence type="predicted"/>
<name>A0A0B5BFS6_9BACT</name>
<evidence type="ECO:0000313" key="2">
    <source>
        <dbReference type="EMBL" id="AJE03365.1"/>
    </source>
</evidence>
<evidence type="ECO:0000313" key="3">
    <source>
        <dbReference type="Proteomes" id="UP000057609"/>
    </source>
</evidence>
<dbReference type="EMBL" id="CP009788">
    <property type="protein sequence ID" value="AJE03365.1"/>
    <property type="molecule type" value="Genomic_DNA"/>
</dbReference>
<dbReference type="AlphaFoldDB" id="A0A0B5BFS6"/>
<gene>
    <name evidence="2" type="ORF">GPICK_08365</name>
</gene>